<keyword evidence="5" id="KW-1185">Reference proteome</keyword>
<dbReference type="CDD" id="cd07380">
    <property type="entry name" value="MPP_CWF19_N"/>
    <property type="match status" value="1"/>
</dbReference>
<dbReference type="PROSITE" id="PS50102">
    <property type="entry name" value="RRM"/>
    <property type="match status" value="1"/>
</dbReference>
<name>A0A835T9A7_CHLIN</name>
<dbReference type="PANTHER" id="PTHR12072:SF4">
    <property type="entry name" value="CWF19-LIKE PROTEIN 1"/>
    <property type="match status" value="1"/>
</dbReference>
<gene>
    <name evidence="4" type="ORF">HXX76_007647</name>
</gene>
<dbReference type="GO" id="GO:0000398">
    <property type="term" value="P:mRNA splicing, via spliceosome"/>
    <property type="evidence" value="ECO:0007669"/>
    <property type="project" value="TreeGrafter"/>
</dbReference>
<dbReference type="Pfam" id="PF04677">
    <property type="entry name" value="CwfJ_C_1"/>
    <property type="match status" value="1"/>
</dbReference>
<dbReference type="GO" id="GO:0061632">
    <property type="term" value="F:RNA lariat debranching enzyme activator activity"/>
    <property type="evidence" value="ECO:0007669"/>
    <property type="project" value="TreeGrafter"/>
</dbReference>
<reference evidence="4" key="1">
    <citation type="journal article" date="2020" name="bioRxiv">
        <title>Comparative genomics of Chlamydomonas.</title>
        <authorList>
            <person name="Craig R.J."/>
            <person name="Hasan A.R."/>
            <person name="Ness R.W."/>
            <person name="Keightley P.D."/>
        </authorList>
    </citation>
    <scope>NUCLEOTIDE SEQUENCE</scope>
    <source>
        <strain evidence="4">SAG 7.73</strain>
    </source>
</reference>
<organism evidence="4 5">
    <name type="scientific">Chlamydomonas incerta</name>
    <dbReference type="NCBI Taxonomy" id="51695"/>
    <lineage>
        <taxon>Eukaryota</taxon>
        <taxon>Viridiplantae</taxon>
        <taxon>Chlorophyta</taxon>
        <taxon>core chlorophytes</taxon>
        <taxon>Chlorophyceae</taxon>
        <taxon>CS clade</taxon>
        <taxon>Chlamydomonadales</taxon>
        <taxon>Chlamydomonadaceae</taxon>
        <taxon>Chlamydomonas</taxon>
    </lineage>
</organism>
<feature type="domain" description="RRM" evidence="3">
    <location>
        <begin position="330"/>
        <end position="407"/>
    </location>
</feature>
<protein>
    <recommendedName>
        <fullName evidence="3">RRM domain-containing protein</fullName>
    </recommendedName>
</protein>
<dbReference type="PANTHER" id="PTHR12072">
    <property type="entry name" value="CWF19, CELL CYCLE CONTROL PROTEIN"/>
    <property type="match status" value="1"/>
</dbReference>
<dbReference type="GO" id="GO:0071014">
    <property type="term" value="C:post-mRNA release spliceosomal complex"/>
    <property type="evidence" value="ECO:0007669"/>
    <property type="project" value="TreeGrafter"/>
</dbReference>
<evidence type="ECO:0000256" key="2">
    <source>
        <dbReference type="SAM" id="MobiDB-lite"/>
    </source>
</evidence>
<sequence length="666" mass="70144">MAAAKVLFSGAVEGDLPGLFKKVEAVNKKNGPFEALFCVGQFFGPGADTDEPNDALVAYVTGQGSIPVPTYFIGGFGAGSHAILEALPAAKAALKYLGRSGVTVVNGLNVAFLDGTYNHALFTGRGEAPPPSPVCRHYTQDDVGLLKSQLKALEGEVDILLTCEWPRGLTTGLQGELPAGYRAASAGSNIVSELVALARPRYHIAGGEQLAYARPPFAHRDLGAGQRVTRFVGLATMAHPGKAKSLHALGLTPAAAMEPEALGAVPEGCTPSPFELRQAKREADELTAPSDFNRWSGVGPGGQAKRPRREAGAAPAAIEGKADVPRDPWATVVVKNLPWAAGEPEIVAFFAQAGKVVNVWRGTNARDGRVQHFTHVQFEGREGAEAALRLHDTDMGGRRVFVEPSTAGTAGMGRHARDADGAGGGGGGGEAGVAGKPVDGCWFCLGSVAADTELVASVGEEVYLALDKGQITPEHVLLVPIDHHPCSVALSAGCFAEVERYVSALRSLYASLGRELVAFERHLSLRNKGGNHCHINLLGVTPAAGRRAEEAFRSAAAAAGYQLEHIPAPPRGTGPDELLKQLKTAVGGPDSEYFMALLPDGSRLVRPLMRGERWPMALGREVLADLAGAPERAAWKACALTPEEEAARVERFKQLFKPYDIMAGEE</sequence>
<comment type="caution">
    <text evidence="4">The sequence shown here is derived from an EMBL/GenBank/DDBJ whole genome shotgun (WGS) entry which is preliminary data.</text>
</comment>
<dbReference type="InterPro" id="IPR006768">
    <property type="entry name" value="Cwf19-like_C_dom-1"/>
</dbReference>
<feature type="compositionally biased region" description="Gly residues" evidence="2">
    <location>
        <begin position="421"/>
        <end position="430"/>
    </location>
</feature>
<dbReference type="Pfam" id="PF00076">
    <property type="entry name" value="RRM_1"/>
    <property type="match status" value="1"/>
</dbReference>
<feature type="region of interest" description="Disordered" evidence="2">
    <location>
        <begin position="408"/>
        <end position="430"/>
    </location>
</feature>
<dbReference type="OrthoDB" id="444325at2759"/>
<dbReference type="Gene3D" id="3.30.70.330">
    <property type="match status" value="1"/>
</dbReference>
<dbReference type="InterPro" id="IPR035979">
    <property type="entry name" value="RBD_domain_sf"/>
</dbReference>
<dbReference type="SUPFAM" id="SSF54928">
    <property type="entry name" value="RNA-binding domain, RBD"/>
    <property type="match status" value="1"/>
</dbReference>
<dbReference type="Pfam" id="PF04676">
    <property type="entry name" value="CwfJ_C_2"/>
    <property type="match status" value="1"/>
</dbReference>
<accession>A0A835T9A7</accession>
<dbReference type="EMBL" id="JAEHOC010000016">
    <property type="protein sequence ID" value="KAG2434760.1"/>
    <property type="molecule type" value="Genomic_DNA"/>
</dbReference>
<evidence type="ECO:0000259" key="3">
    <source>
        <dbReference type="PROSITE" id="PS50102"/>
    </source>
</evidence>
<evidence type="ECO:0000313" key="4">
    <source>
        <dbReference type="EMBL" id="KAG2434760.1"/>
    </source>
</evidence>
<feature type="region of interest" description="Disordered" evidence="2">
    <location>
        <begin position="290"/>
        <end position="319"/>
    </location>
</feature>
<evidence type="ECO:0000256" key="1">
    <source>
        <dbReference type="PROSITE-ProRule" id="PRU00176"/>
    </source>
</evidence>
<dbReference type="Proteomes" id="UP000650467">
    <property type="component" value="Unassembled WGS sequence"/>
</dbReference>
<proteinExistence type="predicted"/>
<dbReference type="InterPro" id="IPR012677">
    <property type="entry name" value="Nucleotide-bd_a/b_plait_sf"/>
</dbReference>
<dbReference type="GO" id="GO:0003723">
    <property type="term" value="F:RNA binding"/>
    <property type="evidence" value="ECO:0007669"/>
    <property type="project" value="UniProtKB-UniRule"/>
</dbReference>
<dbReference type="AlphaFoldDB" id="A0A835T9A7"/>
<evidence type="ECO:0000313" key="5">
    <source>
        <dbReference type="Proteomes" id="UP000650467"/>
    </source>
</evidence>
<dbReference type="InterPro" id="IPR000504">
    <property type="entry name" value="RRM_dom"/>
</dbReference>
<dbReference type="InterPro" id="IPR040194">
    <property type="entry name" value="Cwf19-like"/>
</dbReference>
<dbReference type="SUPFAM" id="SSF54197">
    <property type="entry name" value="HIT-like"/>
    <property type="match status" value="1"/>
</dbReference>
<dbReference type="InterPro" id="IPR036265">
    <property type="entry name" value="HIT-like_sf"/>
</dbReference>
<dbReference type="SMART" id="SM00360">
    <property type="entry name" value="RRM"/>
    <property type="match status" value="1"/>
</dbReference>
<keyword evidence="1" id="KW-0694">RNA-binding</keyword>
<dbReference type="InterPro" id="IPR006767">
    <property type="entry name" value="Cwf19-like_C_dom-2"/>
</dbReference>